<reference evidence="3" key="2">
    <citation type="submission" date="2020-09" db="EMBL/GenBank/DDBJ databases">
        <authorList>
            <person name="Sun Q."/>
            <person name="Zhou Y."/>
        </authorList>
    </citation>
    <scope>NUCLEOTIDE SEQUENCE</scope>
    <source>
        <strain evidence="3">CGMCC 1.6333</strain>
    </source>
</reference>
<reference evidence="3" key="1">
    <citation type="journal article" date="2014" name="Int. J. Syst. Evol. Microbiol.">
        <title>Complete genome sequence of Corynebacterium casei LMG S-19264T (=DSM 44701T), isolated from a smear-ripened cheese.</title>
        <authorList>
            <consortium name="US DOE Joint Genome Institute (JGI-PGF)"/>
            <person name="Walter F."/>
            <person name="Albersmeier A."/>
            <person name="Kalinowski J."/>
            <person name="Ruckert C."/>
        </authorList>
    </citation>
    <scope>NUCLEOTIDE SEQUENCE</scope>
    <source>
        <strain evidence="3">CGMCC 1.6333</strain>
    </source>
</reference>
<dbReference type="InterPro" id="IPR036291">
    <property type="entry name" value="NAD(P)-bd_dom_sf"/>
</dbReference>
<dbReference type="PANTHER" id="PTHR43833">
    <property type="entry name" value="POTASSIUM CHANNEL PROTEIN 2-RELATED-RELATED"/>
    <property type="match status" value="1"/>
</dbReference>
<dbReference type="InterPro" id="IPR006037">
    <property type="entry name" value="RCK_C"/>
</dbReference>
<evidence type="ECO:0000313" key="4">
    <source>
        <dbReference type="Proteomes" id="UP000618460"/>
    </source>
</evidence>
<dbReference type="Gene3D" id="3.40.50.720">
    <property type="entry name" value="NAD(P)-binding Rossmann-like Domain"/>
    <property type="match status" value="1"/>
</dbReference>
<protein>
    <submittedName>
        <fullName evidence="3">Potassium transporter Trk</fullName>
    </submittedName>
</protein>
<dbReference type="AlphaFoldDB" id="A0A917WU85"/>
<keyword evidence="4" id="KW-1185">Reference proteome</keyword>
<dbReference type="InterPro" id="IPR036721">
    <property type="entry name" value="RCK_C_sf"/>
</dbReference>
<dbReference type="EMBL" id="BMLG01000004">
    <property type="protein sequence ID" value="GGM28353.1"/>
    <property type="molecule type" value="Genomic_DNA"/>
</dbReference>
<evidence type="ECO:0000313" key="3">
    <source>
        <dbReference type="EMBL" id="GGM28353.1"/>
    </source>
</evidence>
<feature type="domain" description="RCK C-terminal" evidence="2">
    <location>
        <begin position="138"/>
        <end position="221"/>
    </location>
</feature>
<dbReference type="Proteomes" id="UP000618460">
    <property type="component" value="Unassembled WGS sequence"/>
</dbReference>
<dbReference type="InterPro" id="IPR003148">
    <property type="entry name" value="RCK_N"/>
</dbReference>
<evidence type="ECO:0000259" key="2">
    <source>
        <dbReference type="PROSITE" id="PS51202"/>
    </source>
</evidence>
<dbReference type="GO" id="GO:0006813">
    <property type="term" value="P:potassium ion transport"/>
    <property type="evidence" value="ECO:0007669"/>
    <property type="project" value="InterPro"/>
</dbReference>
<evidence type="ECO:0000259" key="1">
    <source>
        <dbReference type="PROSITE" id="PS51201"/>
    </source>
</evidence>
<dbReference type="Pfam" id="PF02080">
    <property type="entry name" value="TrkA_C"/>
    <property type="match status" value="1"/>
</dbReference>
<sequence>MKSEKKEFVVMGLGRFGGSMCKELVNEGVNVMAIDKDQERVQKYEDVASHVATLDAMDKESLKSVGISNFDVAIISFGGDLESSILVTMLLKEMNVKQIWVKARNEYHQKILEKIGADKIIHPERDMARRIAHHITSDKIVDYIELSNKHSIIEVVASDKIIGKTIANLKVQQKFKCKVIAIKKDEETVSMIPSDDVEIERGDILIVMGDNKKLNRLEVEL</sequence>
<dbReference type="Gene3D" id="3.30.70.1450">
    <property type="entry name" value="Regulator of K+ conductance, C-terminal domain"/>
    <property type="match status" value="1"/>
</dbReference>
<accession>A0A917WU85</accession>
<dbReference type="SUPFAM" id="SSF51735">
    <property type="entry name" value="NAD(P)-binding Rossmann-fold domains"/>
    <property type="match status" value="1"/>
</dbReference>
<dbReference type="PROSITE" id="PS51201">
    <property type="entry name" value="RCK_N"/>
    <property type="match status" value="1"/>
</dbReference>
<name>A0A917WU85_9BACI</name>
<dbReference type="SUPFAM" id="SSF116726">
    <property type="entry name" value="TrkA C-terminal domain-like"/>
    <property type="match status" value="1"/>
</dbReference>
<dbReference type="Pfam" id="PF02254">
    <property type="entry name" value="TrkA_N"/>
    <property type="match status" value="1"/>
</dbReference>
<dbReference type="GO" id="GO:0008324">
    <property type="term" value="F:monoatomic cation transmembrane transporter activity"/>
    <property type="evidence" value="ECO:0007669"/>
    <property type="project" value="InterPro"/>
</dbReference>
<dbReference type="RefSeq" id="WP_229666639.1">
    <property type="nucleotide sequence ID" value="NZ_BMLG01000004.1"/>
</dbReference>
<gene>
    <name evidence="3" type="ORF">GCM10011351_12840</name>
</gene>
<proteinExistence type="predicted"/>
<dbReference type="PROSITE" id="PS51202">
    <property type="entry name" value="RCK_C"/>
    <property type="match status" value="1"/>
</dbReference>
<comment type="caution">
    <text evidence="3">The sequence shown here is derived from an EMBL/GenBank/DDBJ whole genome shotgun (WGS) entry which is preliminary data.</text>
</comment>
<dbReference type="InterPro" id="IPR050721">
    <property type="entry name" value="Trk_Ktr_HKT_K-transport"/>
</dbReference>
<organism evidence="3 4">
    <name type="scientific">Paraliobacillus quinghaiensis</name>
    <dbReference type="NCBI Taxonomy" id="470815"/>
    <lineage>
        <taxon>Bacteria</taxon>
        <taxon>Bacillati</taxon>
        <taxon>Bacillota</taxon>
        <taxon>Bacilli</taxon>
        <taxon>Bacillales</taxon>
        <taxon>Bacillaceae</taxon>
        <taxon>Paraliobacillus</taxon>
    </lineage>
</organism>
<dbReference type="PANTHER" id="PTHR43833:SF7">
    <property type="entry name" value="KTR SYSTEM POTASSIUM UPTAKE PROTEIN C"/>
    <property type="match status" value="1"/>
</dbReference>
<feature type="domain" description="RCK N-terminal" evidence="1">
    <location>
        <begin position="5"/>
        <end position="121"/>
    </location>
</feature>